<protein>
    <submittedName>
        <fullName evidence="2">Uncharacterized protein</fullName>
    </submittedName>
</protein>
<gene>
    <name evidence="2" type="ORF">PROFUN_14675</name>
</gene>
<accession>A0A2P6MYU8</accession>
<reference evidence="2 3" key="1">
    <citation type="journal article" date="2018" name="Genome Biol. Evol.">
        <title>Multiple Roots of Fruiting Body Formation in Amoebozoa.</title>
        <authorList>
            <person name="Hillmann F."/>
            <person name="Forbes G."/>
            <person name="Novohradska S."/>
            <person name="Ferling I."/>
            <person name="Riege K."/>
            <person name="Groth M."/>
            <person name="Westermann M."/>
            <person name="Marz M."/>
            <person name="Spaller T."/>
            <person name="Winckler T."/>
            <person name="Schaap P."/>
            <person name="Glockner G."/>
        </authorList>
    </citation>
    <scope>NUCLEOTIDE SEQUENCE [LARGE SCALE GENOMIC DNA]</scope>
    <source>
        <strain evidence="2 3">Jena</strain>
    </source>
</reference>
<feature type="compositionally biased region" description="Basic and acidic residues" evidence="1">
    <location>
        <begin position="75"/>
        <end position="88"/>
    </location>
</feature>
<dbReference type="AlphaFoldDB" id="A0A2P6MYU8"/>
<feature type="region of interest" description="Disordered" evidence="1">
    <location>
        <begin position="67"/>
        <end position="111"/>
    </location>
</feature>
<dbReference type="InParanoid" id="A0A2P6MYU8"/>
<dbReference type="Proteomes" id="UP000241769">
    <property type="component" value="Unassembled WGS sequence"/>
</dbReference>
<evidence type="ECO:0000313" key="3">
    <source>
        <dbReference type="Proteomes" id="UP000241769"/>
    </source>
</evidence>
<evidence type="ECO:0000313" key="2">
    <source>
        <dbReference type="EMBL" id="PRP76880.1"/>
    </source>
</evidence>
<comment type="caution">
    <text evidence="2">The sequence shown here is derived from an EMBL/GenBank/DDBJ whole genome shotgun (WGS) entry which is preliminary data.</text>
</comment>
<keyword evidence="3" id="KW-1185">Reference proteome</keyword>
<organism evidence="2 3">
    <name type="scientific">Planoprotostelium fungivorum</name>
    <dbReference type="NCBI Taxonomy" id="1890364"/>
    <lineage>
        <taxon>Eukaryota</taxon>
        <taxon>Amoebozoa</taxon>
        <taxon>Evosea</taxon>
        <taxon>Variosea</taxon>
        <taxon>Cavosteliida</taxon>
        <taxon>Cavosteliaceae</taxon>
        <taxon>Planoprotostelium</taxon>
    </lineage>
</organism>
<proteinExistence type="predicted"/>
<dbReference type="EMBL" id="MDYQ01000294">
    <property type="protein sequence ID" value="PRP76880.1"/>
    <property type="molecule type" value="Genomic_DNA"/>
</dbReference>
<evidence type="ECO:0000256" key="1">
    <source>
        <dbReference type="SAM" id="MobiDB-lite"/>
    </source>
</evidence>
<sequence length="111" mass="12345">LAHASARMCRTSASCGFRQPNFSCSSRTVTVARICVSLRALYRASQNFSAVVMISSQSRDYRVWDPPGGISKALEPSDRLSEEQKEQMGGEIDEADEDKDWNSIRGRIGKE</sequence>
<feature type="non-terminal residue" evidence="2">
    <location>
        <position position="1"/>
    </location>
</feature>
<name>A0A2P6MYU8_9EUKA</name>